<feature type="transmembrane region" description="Helical" evidence="1">
    <location>
        <begin position="246"/>
        <end position="264"/>
    </location>
</feature>
<organism evidence="3 4">
    <name type="scientific">Candidatus Nomurabacteria bacterium RIFCSPLOWO2_01_FULL_39_17</name>
    <dbReference type="NCBI Taxonomy" id="1801770"/>
    <lineage>
        <taxon>Bacteria</taxon>
        <taxon>Candidatus Nomuraibacteriota</taxon>
    </lineage>
</organism>
<dbReference type="EMBL" id="MFUU01000018">
    <property type="protein sequence ID" value="OGI85783.1"/>
    <property type="molecule type" value="Genomic_DNA"/>
</dbReference>
<sequence length="268" mass="30349">MLKKVGIISLLFVCLLPANEINAQITNAGFIPGNIWYSKDPFEEGDKIKIYTLIFNPDARELSGMVNFYDKTTILGKKSFVVAGKSVKDISIDWTVDAGAHNIFAKIENAKFLISTGKYENVNLTENQTEESSRTINKKIVPKLPDIIGDSATDGQIAKVQNVILENTPDFIAKPIIEAVNSLEKMRESAGTFSRNKKEEISNQIKALNNEEVLPDSESNAKLQKPLKYIELFFLAIFSIILDNKWVFYIALAFIVFFLIRFIWRRIF</sequence>
<evidence type="ECO:0000313" key="3">
    <source>
        <dbReference type="EMBL" id="OGI85783.1"/>
    </source>
</evidence>
<feature type="signal peptide" evidence="2">
    <location>
        <begin position="1"/>
        <end position="23"/>
    </location>
</feature>
<feature type="chain" id="PRO_5009225761" description="CARDB domain-containing protein" evidence="2">
    <location>
        <begin position="24"/>
        <end position="268"/>
    </location>
</feature>
<keyword evidence="1" id="KW-1133">Transmembrane helix</keyword>
<evidence type="ECO:0000313" key="4">
    <source>
        <dbReference type="Proteomes" id="UP000179352"/>
    </source>
</evidence>
<protein>
    <recommendedName>
        <fullName evidence="5">CARDB domain-containing protein</fullName>
    </recommendedName>
</protein>
<name>A0A1F6WV57_9BACT</name>
<evidence type="ECO:0008006" key="5">
    <source>
        <dbReference type="Google" id="ProtNLM"/>
    </source>
</evidence>
<dbReference type="AlphaFoldDB" id="A0A1F6WV57"/>
<keyword evidence="2" id="KW-0732">Signal</keyword>
<evidence type="ECO:0000256" key="2">
    <source>
        <dbReference type="SAM" id="SignalP"/>
    </source>
</evidence>
<dbReference type="Proteomes" id="UP000179352">
    <property type="component" value="Unassembled WGS sequence"/>
</dbReference>
<dbReference type="STRING" id="1801770.A3A01_00610"/>
<gene>
    <name evidence="3" type="ORF">A3A01_00610</name>
</gene>
<keyword evidence="1" id="KW-0472">Membrane</keyword>
<keyword evidence="1" id="KW-0812">Transmembrane</keyword>
<accession>A0A1F6WV57</accession>
<proteinExistence type="predicted"/>
<reference evidence="3 4" key="1">
    <citation type="journal article" date="2016" name="Nat. Commun.">
        <title>Thousands of microbial genomes shed light on interconnected biogeochemical processes in an aquifer system.</title>
        <authorList>
            <person name="Anantharaman K."/>
            <person name="Brown C.T."/>
            <person name="Hug L.A."/>
            <person name="Sharon I."/>
            <person name="Castelle C.J."/>
            <person name="Probst A.J."/>
            <person name="Thomas B.C."/>
            <person name="Singh A."/>
            <person name="Wilkins M.J."/>
            <person name="Karaoz U."/>
            <person name="Brodie E.L."/>
            <person name="Williams K.H."/>
            <person name="Hubbard S.S."/>
            <person name="Banfield J.F."/>
        </authorList>
    </citation>
    <scope>NUCLEOTIDE SEQUENCE [LARGE SCALE GENOMIC DNA]</scope>
</reference>
<comment type="caution">
    <text evidence="3">The sequence shown here is derived from an EMBL/GenBank/DDBJ whole genome shotgun (WGS) entry which is preliminary data.</text>
</comment>
<evidence type="ECO:0000256" key="1">
    <source>
        <dbReference type="SAM" id="Phobius"/>
    </source>
</evidence>